<dbReference type="InterPro" id="IPR032675">
    <property type="entry name" value="LRR_dom_sf"/>
</dbReference>
<dbReference type="EMBL" id="CAXLJM020000019">
    <property type="protein sequence ID" value="CAL8085629.1"/>
    <property type="molecule type" value="Genomic_DNA"/>
</dbReference>
<organism evidence="1 2">
    <name type="scientific">Orchesella dallaii</name>
    <dbReference type="NCBI Taxonomy" id="48710"/>
    <lineage>
        <taxon>Eukaryota</taxon>
        <taxon>Metazoa</taxon>
        <taxon>Ecdysozoa</taxon>
        <taxon>Arthropoda</taxon>
        <taxon>Hexapoda</taxon>
        <taxon>Collembola</taxon>
        <taxon>Entomobryomorpha</taxon>
        <taxon>Entomobryoidea</taxon>
        <taxon>Orchesellidae</taxon>
        <taxon>Orchesellinae</taxon>
        <taxon>Orchesella</taxon>
    </lineage>
</organism>
<sequence>MSSFMMVGGLGAAGREGIREMQNEDEEERQVLHPLLVDTVLTHLVECLHLTDLKACRQVCQKWNGAVLPRFRRTFTAEISSYLNPQFGMRPKIVEDFVEDMRESKDIPFIRYILADFPWKTQVADDFFWLVGRTLTEFTPWLQMNGRQWDLGDLRNLLLYHCPRLEKLYVSPAPQWFRKQKQLFPPTNSSCRDTPTLPSVKEVVINSFRSYPIEFLQDLFSATVNLQKLNLRCQNEEDVKGTGEWPEVSVFGAIEWAGRERTLNTLILVDLSDNLLHSLIHLSNKQENGPLRLLKFTWVYQRDECNVSSQLLQKFLYCQRFTLEYLMLDQFTKFDRLILPHNFVFPVMPNLKTFSYGHEGSDCVEPFSLPTNFPQLKTLQTGYYSDECYFSARMNTFEMQRFWACSPEVVTNVTTFHIHKPVMAKDVARMTKMMGNVRRLKIVVYSREAMTQIWKGWKELETLSLSHKFVKDVDSSFTGIPKEEYFRMVTENNYQEEPVSLAVEPSLRDLKSEEEKKKKKH</sequence>
<protein>
    <recommendedName>
        <fullName evidence="3">F-box domain-containing protein</fullName>
    </recommendedName>
</protein>
<gene>
    <name evidence="1" type="ORF">ODALV1_LOCUS6175</name>
</gene>
<accession>A0ABP1Q3N9</accession>
<reference evidence="1 2" key="1">
    <citation type="submission" date="2024-08" db="EMBL/GenBank/DDBJ databases">
        <authorList>
            <person name="Cucini C."/>
            <person name="Frati F."/>
        </authorList>
    </citation>
    <scope>NUCLEOTIDE SEQUENCE [LARGE SCALE GENOMIC DNA]</scope>
</reference>
<name>A0ABP1Q3N9_9HEXA</name>
<keyword evidence="2" id="KW-1185">Reference proteome</keyword>
<comment type="caution">
    <text evidence="1">The sequence shown here is derived from an EMBL/GenBank/DDBJ whole genome shotgun (WGS) entry which is preliminary data.</text>
</comment>
<proteinExistence type="predicted"/>
<evidence type="ECO:0008006" key="3">
    <source>
        <dbReference type="Google" id="ProtNLM"/>
    </source>
</evidence>
<evidence type="ECO:0000313" key="1">
    <source>
        <dbReference type="EMBL" id="CAL8085629.1"/>
    </source>
</evidence>
<dbReference type="Gene3D" id="3.80.10.10">
    <property type="entry name" value="Ribonuclease Inhibitor"/>
    <property type="match status" value="1"/>
</dbReference>
<dbReference type="Proteomes" id="UP001642540">
    <property type="component" value="Unassembled WGS sequence"/>
</dbReference>
<evidence type="ECO:0000313" key="2">
    <source>
        <dbReference type="Proteomes" id="UP001642540"/>
    </source>
</evidence>